<organism evidence="2 3">
    <name type="scientific">Romboutsia ilealis</name>
    <dbReference type="NCBI Taxonomy" id="1115758"/>
    <lineage>
        <taxon>Bacteria</taxon>
        <taxon>Bacillati</taxon>
        <taxon>Bacillota</taxon>
        <taxon>Clostridia</taxon>
        <taxon>Peptostreptococcales</taxon>
        <taxon>Peptostreptococcaceae</taxon>
        <taxon>Romboutsia</taxon>
    </lineage>
</organism>
<evidence type="ECO:0000259" key="1">
    <source>
        <dbReference type="Pfam" id="PF07872"/>
    </source>
</evidence>
<evidence type="ECO:0000313" key="3">
    <source>
        <dbReference type="Proteomes" id="UP000245622"/>
    </source>
</evidence>
<gene>
    <name evidence="2" type="ORF">CRIB_1019</name>
</gene>
<dbReference type="KEGG" id="ril:CRIB_1019"/>
<dbReference type="AlphaFoldDB" id="A0A1V1I0M5"/>
<proteinExistence type="predicted"/>
<dbReference type="Proteomes" id="UP000245622">
    <property type="component" value="Chromosome 1"/>
</dbReference>
<dbReference type="InterPro" id="IPR012454">
    <property type="entry name" value="DUF1659"/>
</dbReference>
<reference evidence="2 3" key="1">
    <citation type="submission" date="2014-04" db="EMBL/GenBank/DDBJ databases">
        <authorList>
            <person name="Hornung B.V."/>
        </authorList>
    </citation>
    <scope>NUCLEOTIDE SEQUENCE [LARGE SCALE GENOMIC DNA]</scope>
    <source>
        <strain evidence="2 3">CRIB</strain>
    </source>
</reference>
<name>A0A1V1I0M5_9FIRM</name>
<feature type="domain" description="DUF1659" evidence="1">
    <location>
        <begin position="2"/>
        <end position="70"/>
    </location>
</feature>
<sequence length="71" mass="7793">MAVNEMKNPSSLRIKLDLGMLDGKTKVKSKTFSSVKPDASAQNVYEVAEALMTLQEYTTIEIAKIDNTTLA</sequence>
<dbReference type="GeneID" id="82205197"/>
<evidence type="ECO:0000313" key="2">
    <source>
        <dbReference type="EMBL" id="CED93770.1"/>
    </source>
</evidence>
<accession>A0A1V1I0M5</accession>
<keyword evidence="3" id="KW-1185">Reference proteome</keyword>
<dbReference type="Pfam" id="PF07872">
    <property type="entry name" value="DUF1659"/>
    <property type="match status" value="1"/>
</dbReference>
<dbReference type="RefSeq" id="WP_180703457.1">
    <property type="nucleotide sequence ID" value="NZ_LN555523.1"/>
</dbReference>
<protein>
    <recommendedName>
        <fullName evidence="1">DUF1659 domain-containing protein</fullName>
    </recommendedName>
</protein>
<dbReference type="EMBL" id="LN555523">
    <property type="protein sequence ID" value="CED93770.1"/>
    <property type="molecule type" value="Genomic_DNA"/>
</dbReference>